<feature type="domain" description="C-type lectin" evidence="6">
    <location>
        <begin position="610"/>
        <end position="667"/>
    </location>
</feature>
<dbReference type="PANTHER" id="PTHR35518:SF2">
    <property type="entry name" value="MAINTENANCE OF TELOMERE CAPPING PROTEIN 6"/>
    <property type="match status" value="1"/>
</dbReference>
<sequence>MKLANACLLMGMLACVSCNTPPAEAEPTPPQESGAVSQAMEPGDYWAAHAARFQQTELQRDIPVQRFQRLGAHNAHVSNAYSHGGRWYTRVNQHRYVYNQLAMGMRALYVDVWDHGCFYSKDEPNDPYGNAQAPGLCFSHAVEPFSTPINGILGEISTWLREPQNQNEVLLIGIEDLEVNSADSRTRMVNLLRHFFDKSYPNVPGDTRGSLIFTPRDLRTYFSNPWAMGSGSQAPGEYHPQRWPTNEELARMGKRVIISVKDRFDYSSLPDGNGGSLKDWVFSESSGHHEGGSAEPDLWVNAPGYPANEAQKFTGYPSCRSQDLPGALGLYWTEFSELRICDQTLHCGLPYSGFSHYLDYWAATRCGFSISMDQVESNLSYSPYGVSMDAMKEALWSFGEDEPNDGDDNEDCAEFQADTGQWNDVDCASSLRRACQKVGATCDASYCPSDYWKLSTGAYEWAPQYNFCPDGYAFIPPQNGYENQKLQELVDGGDNVWVNFSDRLLEGKWQYEGFQWWADGEPNNYDGVEHCAEWKGLYGYNDAPCATNKAYACLRIATGSSSGNPWFITDATGPWNRPQCPAGYEFVPPRNASMGYQLQELSYLSGKNAWVNLTDQFEAGRWEEVPFQPWGTGEPNNAGGAENCALANVTGTWNDAPCDTAVKHACRCTSQGCVLNDWKLSATAGAWSASVCGDGWTFSAPRNSIENTALQQKQQGAIVWVNLTDQTKEGRWVHWGGAPVPFTQWAATEPNNYNGNEHCAMILANGTWYDTNCAESHPHACRKYGTSCTATACPSDYWAMGGTGSFDNFQCPSGYGAGVPKTAVENAALLTKTNGQNTWLKLTDRGHEADWTTWD</sequence>
<dbReference type="SMART" id="SM00034">
    <property type="entry name" value="CLECT"/>
    <property type="match status" value="3"/>
</dbReference>
<feature type="domain" description="C-type lectin" evidence="6">
    <location>
        <begin position="396"/>
        <end position="436"/>
    </location>
</feature>
<dbReference type="Gene3D" id="3.10.100.10">
    <property type="entry name" value="Mannose-Binding Protein A, subunit A"/>
    <property type="match status" value="4"/>
</dbReference>
<dbReference type="Gene3D" id="3.20.20.190">
    <property type="entry name" value="Phosphatidylinositol (PI) phosphodiesterase"/>
    <property type="match status" value="1"/>
</dbReference>
<keyword evidence="2" id="KW-0812">Transmembrane</keyword>
<evidence type="ECO:0000313" key="7">
    <source>
        <dbReference type="EMBL" id="TQF09253.1"/>
    </source>
</evidence>
<dbReference type="GO" id="GO:0016020">
    <property type="term" value="C:membrane"/>
    <property type="evidence" value="ECO:0007669"/>
    <property type="project" value="UniProtKB-SubCell"/>
</dbReference>
<feature type="chain" id="PRO_5021964581" description="C-type lectin domain-containing protein" evidence="5">
    <location>
        <begin position="26"/>
        <end position="855"/>
    </location>
</feature>
<dbReference type="PROSITE" id="PS50007">
    <property type="entry name" value="PIPLC_X_DOMAIN"/>
    <property type="match status" value="1"/>
</dbReference>
<protein>
    <recommendedName>
        <fullName evidence="6">C-type lectin domain-containing protein</fullName>
    </recommendedName>
</protein>
<evidence type="ECO:0000256" key="1">
    <source>
        <dbReference type="ARBA" id="ARBA00004370"/>
    </source>
</evidence>
<evidence type="ECO:0000313" key="8">
    <source>
        <dbReference type="Proteomes" id="UP000315369"/>
    </source>
</evidence>
<dbReference type="Pfam" id="PF00059">
    <property type="entry name" value="Lectin_C"/>
    <property type="match status" value="1"/>
</dbReference>
<dbReference type="InterPro" id="IPR017946">
    <property type="entry name" value="PLC-like_Pdiesterase_TIM-brl"/>
</dbReference>
<feature type="signal peptide" evidence="5">
    <location>
        <begin position="1"/>
        <end position="25"/>
    </location>
</feature>
<feature type="domain" description="C-type lectin" evidence="6">
    <location>
        <begin position="446"/>
        <end position="554"/>
    </location>
</feature>
<dbReference type="SUPFAM" id="SSF51695">
    <property type="entry name" value="PLC-like phosphodiesterases"/>
    <property type="match status" value="1"/>
</dbReference>
<keyword evidence="5" id="KW-0732">Signal</keyword>
<keyword evidence="8" id="KW-1185">Reference proteome</keyword>
<evidence type="ECO:0000256" key="2">
    <source>
        <dbReference type="ARBA" id="ARBA00022692"/>
    </source>
</evidence>
<name>A0A540WJQ9_9BACT</name>
<keyword evidence="3" id="KW-1133">Transmembrane helix</keyword>
<dbReference type="GO" id="GO:0008081">
    <property type="term" value="F:phosphoric diester hydrolase activity"/>
    <property type="evidence" value="ECO:0007669"/>
    <property type="project" value="InterPro"/>
</dbReference>
<dbReference type="PROSITE" id="PS50041">
    <property type="entry name" value="C_TYPE_LECTIN_2"/>
    <property type="match status" value="4"/>
</dbReference>
<comment type="subcellular location">
    <subcellularLocation>
        <location evidence="1">Membrane</location>
    </subcellularLocation>
</comment>
<dbReference type="InterPro" id="IPR016187">
    <property type="entry name" value="CTDL_fold"/>
</dbReference>
<dbReference type="GO" id="GO:0006629">
    <property type="term" value="P:lipid metabolic process"/>
    <property type="evidence" value="ECO:0007669"/>
    <property type="project" value="InterPro"/>
</dbReference>
<organism evidence="7 8">
    <name type="scientific">Myxococcus llanfairpwllgwyngyllgogerychwyrndrobwllllantysiliogogogochensis</name>
    <dbReference type="NCBI Taxonomy" id="2590453"/>
    <lineage>
        <taxon>Bacteria</taxon>
        <taxon>Pseudomonadati</taxon>
        <taxon>Myxococcota</taxon>
        <taxon>Myxococcia</taxon>
        <taxon>Myxococcales</taxon>
        <taxon>Cystobacterineae</taxon>
        <taxon>Myxococcaceae</taxon>
        <taxon>Myxococcus</taxon>
    </lineage>
</organism>
<feature type="domain" description="C-type lectin" evidence="6">
    <location>
        <begin position="719"/>
        <end position="782"/>
    </location>
</feature>
<dbReference type="Proteomes" id="UP000315369">
    <property type="component" value="Unassembled WGS sequence"/>
</dbReference>
<gene>
    <name evidence="7" type="ORF">FJV41_45565</name>
</gene>
<dbReference type="SUPFAM" id="SSF56436">
    <property type="entry name" value="C-type lectin-like"/>
    <property type="match status" value="4"/>
</dbReference>
<evidence type="ECO:0000256" key="4">
    <source>
        <dbReference type="ARBA" id="ARBA00023136"/>
    </source>
</evidence>
<dbReference type="InterPro" id="IPR001304">
    <property type="entry name" value="C-type_lectin-like"/>
</dbReference>
<proteinExistence type="predicted"/>
<dbReference type="PANTHER" id="PTHR35518">
    <property type="entry name" value="MAINTENANCE OF TELOMOERE CAPPING"/>
    <property type="match status" value="1"/>
</dbReference>
<evidence type="ECO:0000259" key="6">
    <source>
        <dbReference type="PROSITE" id="PS50041"/>
    </source>
</evidence>
<dbReference type="AlphaFoldDB" id="A0A540WJQ9"/>
<dbReference type="OrthoDB" id="5477625at2"/>
<comment type="caution">
    <text evidence="7">The sequence shown here is derived from an EMBL/GenBank/DDBJ whole genome shotgun (WGS) entry which is preliminary data.</text>
</comment>
<reference evidence="7 8" key="1">
    <citation type="submission" date="2019-06" db="EMBL/GenBank/DDBJ databases">
        <authorList>
            <person name="Livingstone P."/>
            <person name="Whitworth D."/>
        </authorList>
    </citation>
    <scope>NUCLEOTIDE SEQUENCE [LARGE SCALE GENOMIC DNA]</scope>
    <source>
        <strain evidence="7 8">AM401</strain>
    </source>
</reference>
<dbReference type="PROSITE" id="PS51257">
    <property type="entry name" value="PROKAR_LIPOPROTEIN"/>
    <property type="match status" value="1"/>
</dbReference>
<evidence type="ECO:0000256" key="3">
    <source>
        <dbReference type="ARBA" id="ARBA00022989"/>
    </source>
</evidence>
<evidence type="ECO:0000256" key="5">
    <source>
        <dbReference type="SAM" id="SignalP"/>
    </source>
</evidence>
<dbReference type="InterPro" id="IPR016186">
    <property type="entry name" value="C-type_lectin-like/link_sf"/>
</dbReference>
<dbReference type="InterPro" id="IPR051008">
    <property type="entry name" value="Telomere_Capping_Maintenance"/>
</dbReference>
<dbReference type="EMBL" id="VIFM01000370">
    <property type="protein sequence ID" value="TQF09253.1"/>
    <property type="molecule type" value="Genomic_DNA"/>
</dbReference>
<keyword evidence="4" id="KW-0472">Membrane</keyword>
<accession>A0A540WJQ9</accession>